<feature type="domain" description="TGF-beta family profile" evidence="10">
    <location>
        <begin position="140"/>
        <end position="263"/>
    </location>
</feature>
<accession>A0AAE1PDK8</accession>
<dbReference type="Pfam" id="PF00019">
    <property type="entry name" value="TGF_beta"/>
    <property type="match status" value="1"/>
</dbReference>
<keyword evidence="6" id="KW-1015">Disulfide bond</keyword>
<dbReference type="FunFam" id="2.10.90.10:FF:000001">
    <property type="entry name" value="Bone morphogenetic protein 4"/>
    <property type="match status" value="1"/>
</dbReference>
<dbReference type="GO" id="GO:0005615">
    <property type="term" value="C:extracellular space"/>
    <property type="evidence" value="ECO:0007669"/>
    <property type="project" value="TreeGrafter"/>
</dbReference>
<comment type="similarity">
    <text evidence="2 8">Belongs to the TGF-beta family.</text>
</comment>
<evidence type="ECO:0000256" key="2">
    <source>
        <dbReference type="ARBA" id="ARBA00006656"/>
    </source>
</evidence>
<dbReference type="SUPFAM" id="SSF57501">
    <property type="entry name" value="Cystine-knot cytokines"/>
    <property type="match status" value="1"/>
</dbReference>
<evidence type="ECO:0000256" key="5">
    <source>
        <dbReference type="ARBA" id="ARBA00023030"/>
    </source>
</evidence>
<dbReference type="InterPro" id="IPR017948">
    <property type="entry name" value="TGFb_CS"/>
</dbReference>
<evidence type="ECO:0000256" key="1">
    <source>
        <dbReference type="ARBA" id="ARBA00004613"/>
    </source>
</evidence>
<keyword evidence="9" id="KW-0175">Coiled coil</keyword>
<evidence type="ECO:0000313" key="12">
    <source>
        <dbReference type="Proteomes" id="UP001292094"/>
    </source>
</evidence>
<dbReference type="PROSITE" id="PS00250">
    <property type="entry name" value="TGF_BETA_1"/>
    <property type="match status" value="1"/>
</dbReference>
<organism evidence="11 12">
    <name type="scientific">Petrolisthes manimaculis</name>
    <dbReference type="NCBI Taxonomy" id="1843537"/>
    <lineage>
        <taxon>Eukaryota</taxon>
        <taxon>Metazoa</taxon>
        <taxon>Ecdysozoa</taxon>
        <taxon>Arthropoda</taxon>
        <taxon>Crustacea</taxon>
        <taxon>Multicrustacea</taxon>
        <taxon>Malacostraca</taxon>
        <taxon>Eumalacostraca</taxon>
        <taxon>Eucarida</taxon>
        <taxon>Decapoda</taxon>
        <taxon>Pleocyemata</taxon>
        <taxon>Anomura</taxon>
        <taxon>Galatheoidea</taxon>
        <taxon>Porcellanidae</taxon>
        <taxon>Petrolisthes</taxon>
    </lineage>
</organism>
<keyword evidence="4" id="KW-0732">Signal</keyword>
<protein>
    <recommendedName>
        <fullName evidence="10">TGF-beta family profile domain-containing protein</fullName>
    </recommendedName>
</protein>
<keyword evidence="3" id="KW-0964">Secreted</keyword>
<dbReference type="EMBL" id="JAWZYT010002189">
    <property type="protein sequence ID" value="KAK4306046.1"/>
    <property type="molecule type" value="Genomic_DNA"/>
</dbReference>
<evidence type="ECO:0000256" key="3">
    <source>
        <dbReference type="ARBA" id="ARBA00022525"/>
    </source>
</evidence>
<comment type="subcellular location">
    <subcellularLocation>
        <location evidence="1">Secreted</location>
    </subcellularLocation>
</comment>
<evidence type="ECO:0000256" key="9">
    <source>
        <dbReference type="SAM" id="Coils"/>
    </source>
</evidence>
<feature type="coiled-coil region" evidence="9">
    <location>
        <begin position="39"/>
        <end position="68"/>
    </location>
</feature>
<evidence type="ECO:0000256" key="8">
    <source>
        <dbReference type="RuleBase" id="RU000354"/>
    </source>
</evidence>
<name>A0AAE1PDK8_9EUCA</name>
<dbReference type="InterPro" id="IPR015615">
    <property type="entry name" value="TGF-beta-rel"/>
</dbReference>
<dbReference type="PANTHER" id="PTHR11848:SF308">
    <property type="entry name" value="BMP-LIKE PROTEIN UNC-129"/>
    <property type="match status" value="1"/>
</dbReference>
<dbReference type="GO" id="GO:0005125">
    <property type="term" value="F:cytokine activity"/>
    <property type="evidence" value="ECO:0007669"/>
    <property type="project" value="TreeGrafter"/>
</dbReference>
<reference evidence="11" key="1">
    <citation type="submission" date="2023-11" db="EMBL/GenBank/DDBJ databases">
        <title>Genome assemblies of two species of porcelain crab, Petrolisthes cinctipes and Petrolisthes manimaculis (Anomura: Porcellanidae).</title>
        <authorList>
            <person name="Angst P."/>
        </authorList>
    </citation>
    <scope>NUCLEOTIDE SEQUENCE</scope>
    <source>
        <strain evidence="11">PB745_02</strain>
        <tissue evidence="11">Gill</tissue>
    </source>
</reference>
<keyword evidence="7" id="KW-0325">Glycoprotein</keyword>
<keyword evidence="5 8" id="KW-0339">Growth factor</keyword>
<dbReference type="Proteomes" id="UP001292094">
    <property type="component" value="Unassembled WGS sequence"/>
</dbReference>
<sequence>MSLEEEVLEVEFHFYHSRLTKEQRHHLKDNIYKLEVYQVMDSEWKQQEEEEEEEEQQEEQQEKVLVKQYIAAHSSGWRVFKLGQGVVVTSRSTKIQEGHLLVTLEVKAFTLSGRRLSLDLHHEVRGSQEGGQGEVSSSHRIRRTVTDNVTVQQQQQVTTGCERRDMLVDFEVIGWSSWIVSPKSYNAYQCVGQCQFPLGQNLNPTNHATVQSIMNNTGHSPGIQRPCCVPATYGNLSLLFYDSDENVVLKQYDQMVATQCGCH</sequence>
<evidence type="ECO:0000256" key="7">
    <source>
        <dbReference type="ARBA" id="ARBA00023180"/>
    </source>
</evidence>
<evidence type="ECO:0000256" key="6">
    <source>
        <dbReference type="ARBA" id="ARBA00023157"/>
    </source>
</evidence>
<keyword evidence="12" id="KW-1185">Reference proteome</keyword>
<dbReference type="AlphaFoldDB" id="A0AAE1PDK8"/>
<gene>
    <name evidence="11" type="ORF">Pmani_022104</name>
</gene>
<proteinExistence type="inferred from homology"/>
<evidence type="ECO:0000259" key="10">
    <source>
        <dbReference type="PROSITE" id="PS51362"/>
    </source>
</evidence>
<dbReference type="Gene3D" id="2.10.90.10">
    <property type="entry name" value="Cystine-knot cytokines"/>
    <property type="match status" value="1"/>
</dbReference>
<comment type="caution">
    <text evidence="11">The sequence shown here is derived from an EMBL/GenBank/DDBJ whole genome shotgun (WGS) entry which is preliminary data.</text>
</comment>
<dbReference type="SMART" id="SM00204">
    <property type="entry name" value="TGFB"/>
    <property type="match status" value="1"/>
</dbReference>
<evidence type="ECO:0000313" key="11">
    <source>
        <dbReference type="EMBL" id="KAK4306046.1"/>
    </source>
</evidence>
<evidence type="ECO:0000256" key="4">
    <source>
        <dbReference type="ARBA" id="ARBA00022729"/>
    </source>
</evidence>
<dbReference type="InterPro" id="IPR001839">
    <property type="entry name" value="TGF-b_C"/>
</dbReference>
<dbReference type="GO" id="GO:0008083">
    <property type="term" value="F:growth factor activity"/>
    <property type="evidence" value="ECO:0007669"/>
    <property type="project" value="UniProtKB-KW"/>
</dbReference>
<dbReference type="PROSITE" id="PS51362">
    <property type="entry name" value="TGF_BETA_2"/>
    <property type="match status" value="1"/>
</dbReference>
<dbReference type="PANTHER" id="PTHR11848">
    <property type="entry name" value="TGF-BETA FAMILY"/>
    <property type="match status" value="1"/>
</dbReference>
<dbReference type="InterPro" id="IPR029034">
    <property type="entry name" value="Cystine-knot_cytokine"/>
</dbReference>